<proteinExistence type="predicted"/>
<comment type="caution">
    <text evidence="2">The sequence shown here is derived from an EMBL/GenBank/DDBJ whole genome shotgun (WGS) entry which is preliminary data.</text>
</comment>
<sequence length="852" mass="97647">MKENILLRQTRWRSVIASSIGTMIILLCLMAFHQYAPFGNNSFAQVDAHIQYMDFFSYLKHLLDGEASYSFSFDRGLGSNVWAILTYYLFSPWNLLVVFFRQENLHVFYDMLVVIKLALSALTMAFYLDHRFAHRLPAPFLIALGMSFGLMQYNLEQARNVMWLDGVYLLPLILLGIYQIRMGRNLLYFIIPSAMAVLFNWYSGFIDLLFAGVWGVWEVALIRQATQCSWKCIGRFFFQLFTGILLAVGVNFVFLLPTIAELRLGRISSFDWNILNLYWFGDITSVFQGLTWGAFSKVRYVSLFSGSLVLLGVLGFFFGSSYPKKIKVYAVLLLFFLIATFFWFPLYFLFSLLKDVGSYWYRYSYIAIFFLIWIAGAFFSLPQWRISKWFALVPVLWILCQFIGMDNSWWNVIGTSLAFSAILFILSYRRLEQSHCIPYLIVLLVVLDLGGNAYSMMQSRDIYRYVASYHDYVLAEQEQIESVRPADGELYRITQTKPFCTTSTGLTANYNEGLAYLYPTVASYTSSPVNAQLLFLNFLGYHLNGENMNIVDTSLLGADSLLGVRYVLSDYAIPGLERDADSVPANQKEVYRNPFALPMAFRVSKAIHLQHADTEMEDPFIFTNRLYADLFQKELDVYRPVPFSRANLDDHHVTFYLQAKTQGAVYGNMPFDQTQDGTYLYFNDGTIQAYARWLSPSTFFVPTKNGKASVRWKSAETADDALDKVQFYQVDESALQAASDEAWSRAAAIRRDSDRELHMEVDAAGDEVLFTSLPAHPGWHVTCNGKEVKPESMDYCFMVIPLEPGHNTITLEFGVPTLRNGALISLLALILCFRFSRIRLTFDSKDSGDERH</sequence>
<dbReference type="PANTHER" id="PTHR38454:SF1">
    <property type="entry name" value="INTEGRAL MEMBRANE PROTEIN"/>
    <property type="match status" value="1"/>
</dbReference>
<feature type="transmembrane region" description="Helical" evidence="1">
    <location>
        <begin position="186"/>
        <end position="216"/>
    </location>
</feature>
<protein>
    <recommendedName>
        <fullName evidence="4">YfhO family protein</fullName>
    </recommendedName>
</protein>
<evidence type="ECO:0000313" key="2">
    <source>
        <dbReference type="EMBL" id="RHF51802.1"/>
    </source>
</evidence>
<evidence type="ECO:0000256" key="1">
    <source>
        <dbReference type="SAM" id="Phobius"/>
    </source>
</evidence>
<dbReference type="EMBL" id="QRHE01000005">
    <property type="protein sequence ID" value="RHF51802.1"/>
    <property type="molecule type" value="Genomic_DNA"/>
</dbReference>
<dbReference type="Proteomes" id="UP000283442">
    <property type="component" value="Unassembled WGS sequence"/>
</dbReference>
<dbReference type="RefSeq" id="WP_118175987.1">
    <property type="nucleotide sequence ID" value="NZ_JAQEAO010000002.1"/>
</dbReference>
<feature type="transmembrane region" description="Helical" evidence="1">
    <location>
        <begin position="331"/>
        <end position="353"/>
    </location>
</feature>
<dbReference type="Pfam" id="PF09586">
    <property type="entry name" value="YfhO"/>
    <property type="match status" value="1"/>
</dbReference>
<gene>
    <name evidence="2" type="ORF">DW674_06155</name>
</gene>
<feature type="transmembrane region" description="Helical" evidence="1">
    <location>
        <begin position="236"/>
        <end position="260"/>
    </location>
</feature>
<reference evidence="2 3" key="1">
    <citation type="submission" date="2018-08" db="EMBL/GenBank/DDBJ databases">
        <title>A genome reference for cultivated species of the human gut microbiota.</title>
        <authorList>
            <person name="Zou Y."/>
            <person name="Xue W."/>
            <person name="Luo G."/>
        </authorList>
    </citation>
    <scope>NUCLEOTIDE SEQUENCE [LARGE SCALE GENOMIC DNA]</scope>
    <source>
        <strain evidence="2 3">AM25-21AC</strain>
    </source>
</reference>
<feature type="transmembrane region" description="Helical" evidence="1">
    <location>
        <begin position="134"/>
        <end position="155"/>
    </location>
</feature>
<feature type="transmembrane region" description="Helical" evidence="1">
    <location>
        <begin position="162"/>
        <end position="180"/>
    </location>
</feature>
<feature type="transmembrane region" description="Helical" evidence="1">
    <location>
        <begin position="107"/>
        <end position="128"/>
    </location>
</feature>
<accession>A0A414NX01</accession>
<feature type="transmembrane region" description="Helical" evidence="1">
    <location>
        <begin position="410"/>
        <end position="429"/>
    </location>
</feature>
<feature type="transmembrane region" description="Helical" evidence="1">
    <location>
        <begin position="12"/>
        <end position="32"/>
    </location>
</feature>
<keyword evidence="1" id="KW-0472">Membrane</keyword>
<feature type="transmembrane region" description="Helical" evidence="1">
    <location>
        <begin position="359"/>
        <end position="379"/>
    </location>
</feature>
<feature type="transmembrane region" description="Helical" evidence="1">
    <location>
        <begin position="386"/>
        <end position="404"/>
    </location>
</feature>
<organism evidence="2 3">
    <name type="scientific">Mitsuokella multacida</name>
    <dbReference type="NCBI Taxonomy" id="52226"/>
    <lineage>
        <taxon>Bacteria</taxon>
        <taxon>Bacillati</taxon>
        <taxon>Bacillota</taxon>
        <taxon>Negativicutes</taxon>
        <taxon>Selenomonadales</taxon>
        <taxon>Selenomonadaceae</taxon>
        <taxon>Mitsuokella</taxon>
    </lineage>
</organism>
<dbReference type="InterPro" id="IPR018580">
    <property type="entry name" value="Uncharacterised_YfhO"/>
</dbReference>
<feature type="transmembrane region" description="Helical" evidence="1">
    <location>
        <begin position="436"/>
        <end position="457"/>
    </location>
</feature>
<dbReference type="PANTHER" id="PTHR38454">
    <property type="entry name" value="INTEGRAL MEMBRANE PROTEIN-RELATED"/>
    <property type="match status" value="1"/>
</dbReference>
<feature type="transmembrane region" description="Helical" evidence="1">
    <location>
        <begin position="300"/>
        <end position="319"/>
    </location>
</feature>
<evidence type="ECO:0000313" key="3">
    <source>
        <dbReference type="Proteomes" id="UP000283442"/>
    </source>
</evidence>
<dbReference type="AlphaFoldDB" id="A0A414NX01"/>
<name>A0A414NX01_9FIRM</name>
<evidence type="ECO:0008006" key="4">
    <source>
        <dbReference type="Google" id="ProtNLM"/>
    </source>
</evidence>
<keyword evidence="1" id="KW-1133">Transmembrane helix</keyword>
<feature type="transmembrane region" description="Helical" evidence="1">
    <location>
        <begin position="81"/>
        <end position="100"/>
    </location>
</feature>
<dbReference type="OrthoDB" id="9815466at2"/>
<keyword evidence="1" id="KW-0812">Transmembrane</keyword>